<feature type="domain" description="Piwi" evidence="7">
    <location>
        <begin position="582"/>
        <end position="626"/>
    </location>
</feature>
<dbReference type="GO" id="GO:0018822">
    <property type="term" value="F:nitrile hydratase activity"/>
    <property type="evidence" value="ECO:0007669"/>
    <property type="project" value="UniProtKB-EC"/>
</dbReference>
<dbReference type="InterPro" id="IPR036085">
    <property type="entry name" value="PAZ_dom_sf"/>
</dbReference>
<dbReference type="EC" id="4.2.1.84" evidence="1"/>
<accession>A0A814PEV8</accession>
<dbReference type="GO" id="GO:0046914">
    <property type="term" value="F:transition metal ion binding"/>
    <property type="evidence" value="ECO:0007669"/>
    <property type="project" value="InterPro"/>
</dbReference>
<dbReference type="SUPFAM" id="SSF101690">
    <property type="entry name" value="PAZ domain"/>
    <property type="match status" value="1"/>
</dbReference>
<dbReference type="CDD" id="cd02846">
    <property type="entry name" value="PAZ_argonaute_like"/>
    <property type="match status" value="1"/>
</dbReference>
<dbReference type="InterPro" id="IPR042262">
    <property type="entry name" value="CN_hydtase_beta_C"/>
</dbReference>
<evidence type="ECO:0000256" key="4">
    <source>
        <dbReference type="ARBA" id="ARBA00044877"/>
    </source>
</evidence>
<comment type="caution">
    <text evidence="8">The sequence shown here is derived from an EMBL/GenBank/DDBJ whole genome shotgun (WGS) entry which is preliminary data.</text>
</comment>
<feature type="domain" description="PAZ" evidence="6">
    <location>
        <begin position="284"/>
        <end position="382"/>
    </location>
</feature>
<protein>
    <recommendedName>
        <fullName evidence="1">nitrile hydratase</fullName>
        <ecNumber evidence="1">4.2.1.84</ecNumber>
    </recommendedName>
</protein>
<dbReference type="InterPro" id="IPR004232">
    <property type="entry name" value="CN_Hdrtase_a/SCN_Hdrlase_g"/>
</dbReference>
<feature type="region of interest" description="Disordered" evidence="5">
    <location>
        <begin position="860"/>
        <end position="888"/>
    </location>
</feature>
<dbReference type="Gene3D" id="3.40.50.2300">
    <property type="match status" value="1"/>
</dbReference>
<dbReference type="EMBL" id="CAJNOO010001148">
    <property type="protein sequence ID" value="CAF1105230.1"/>
    <property type="molecule type" value="Genomic_DNA"/>
</dbReference>
<dbReference type="Gene3D" id="3.90.330.10">
    <property type="entry name" value="Nitrile hydratase alpha /Thiocyanate hydrolase gamma"/>
    <property type="match status" value="1"/>
</dbReference>
<evidence type="ECO:0000313" key="9">
    <source>
        <dbReference type="Proteomes" id="UP000663882"/>
    </source>
</evidence>
<keyword evidence="2" id="KW-0479">Metal-binding</keyword>
<dbReference type="InterPro" id="IPR003165">
    <property type="entry name" value="Piwi"/>
</dbReference>
<name>A0A814PEV8_9BILA</name>
<dbReference type="SUPFAM" id="SSF50090">
    <property type="entry name" value="Electron transport accessory proteins"/>
    <property type="match status" value="1"/>
</dbReference>
<feature type="compositionally biased region" description="Basic and acidic residues" evidence="5">
    <location>
        <begin position="870"/>
        <end position="888"/>
    </location>
</feature>
<reference evidence="8" key="1">
    <citation type="submission" date="2021-02" db="EMBL/GenBank/DDBJ databases">
        <authorList>
            <person name="Nowell W R."/>
        </authorList>
    </citation>
    <scope>NUCLEOTIDE SEQUENCE</scope>
</reference>
<dbReference type="Pfam" id="PF02211">
    <property type="entry name" value="NHase_beta_C"/>
    <property type="match status" value="1"/>
</dbReference>
<evidence type="ECO:0000256" key="5">
    <source>
        <dbReference type="SAM" id="MobiDB-lite"/>
    </source>
</evidence>
<dbReference type="InterPro" id="IPR024690">
    <property type="entry name" value="CN_hydtase_beta_dom_C"/>
</dbReference>
<keyword evidence="3" id="KW-0456">Lyase</keyword>
<evidence type="ECO:0000256" key="2">
    <source>
        <dbReference type="ARBA" id="ARBA00022723"/>
    </source>
</evidence>
<dbReference type="PROSITE" id="PS50822">
    <property type="entry name" value="PIWI"/>
    <property type="match status" value="1"/>
</dbReference>
<dbReference type="SUPFAM" id="SSF53098">
    <property type="entry name" value="Ribonuclease H-like"/>
    <property type="match status" value="1"/>
</dbReference>
<dbReference type="InterPro" id="IPR012337">
    <property type="entry name" value="RNaseH-like_sf"/>
</dbReference>
<dbReference type="Pfam" id="PF21006">
    <property type="entry name" value="NHase_beta_N"/>
    <property type="match status" value="1"/>
</dbReference>
<comment type="catalytic activity">
    <reaction evidence="4">
        <text>an aliphatic primary amide = an aliphatic nitrile + H2O</text>
        <dbReference type="Rhea" id="RHEA:12673"/>
        <dbReference type="ChEBI" id="CHEBI:15377"/>
        <dbReference type="ChEBI" id="CHEBI:65285"/>
        <dbReference type="ChEBI" id="CHEBI:80291"/>
        <dbReference type="EC" id="4.2.1.84"/>
    </reaction>
</comment>
<dbReference type="Pfam" id="PF02171">
    <property type="entry name" value="Piwi"/>
    <property type="match status" value="1"/>
</dbReference>
<dbReference type="InterPro" id="IPR003100">
    <property type="entry name" value="PAZ_dom"/>
</dbReference>
<evidence type="ECO:0000256" key="1">
    <source>
        <dbReference type="ARBA" id="ARBA00013079"/>
    </source>
</evidence>
<gene>
    <name evidence="8" type="ORF">RFH988_LOCUS19535</name>
</gene>
<dbReference type="AlphaFoldDB" id="A0A814PEV8"/>
<dbReference type="GO" id="GO:0003723">
    <property type="term" value="F:RNA binding"/>
    <property type="evidence" value="ECO:0007669"/>
    <property type="project" value="InterPro"/>
</dbReference>
<sequence length="1098" mass="126533">MASSCSTGGRGRGRGRASTRKIDEIPSPSIITPSPSVITSSPSIVTPSSEHDSAVSDDNSSSKSQPVLPIGGSRGRGFRRKQKQMVPSDPHHLDSTLTVDTLQPSIQSIKSAESGTIGDPIEVMGVTELIQCPNSSNQMEEFKFTIKLVGDPIDFSLLRSPNAFLTAHRDLTQVKQALSIALHEHCSSHAEFVYNRLFYAQPTVEYQYGYWDLGMGKALWRGFYSCLKFANGTYKLLTNLDVNYSIFMKKQPFLDFLCEIMLDSPCGKRKYGRQRNIRKADLNDVVQFLDSNSNRTYYEGEVEFLLKHCKNLHIRWNDTTTSRIFTIQNLGKPASDQTFEWKQRGNRTVTVQQYHKERYGQNLKYPSLPVLQLGKNFFKDIENIDVEPVRIKRITDEQRIRLSKYSILKPSERCQAIEQVRHNTNQQCFENDLFVRFWNLRIHPKMTIEPARILPKPEVVYGNKDQAKAEGVQLSDKRQTRFHTPTQFPTVWAMINLSSNMDEQSCEMFYIQLRNLGHVQGMKIPPPEIYEELGSRRQSTDAAVNLLKQMSQSNHDCEFILVILPDSTWKDESPYGDLKAMLKPDEIQMLTYALCFTYARWNRSISIPAPLKYATLLAQRAGLYVKSNDKLDKSSYIIEYLTMVSLDRVSDLASIATEEDMKNDEELLQPLDRSIEEYAYWEQQIDAVQSLLVRKRIMNVHMLRKGIESIDKSIYNKLSYYERWAISIAKRCLESGILTQEDLNKKYGPPLYSTDKQLFHVGDKVRVHHENYATRWIKPHLRTPGYLYGKVGIIERCCGSYPNPEYFAYDNTDNTTVHHQPLYRVRFNQKYIWNHYEGNANDTIDVEIYQHWLMPASEPCAPTEKDEDEGCHKHDVDHQHKDHDHDHDHDHMHEARAIIEQTAVDREGTPLPAQHLSESLVSALIDKNIINREELRKQIETNQMAGVEQRGANIVVEAWLNPEFKKRLLKDGTNTIMEFLKLDKIKNDLVVVENTDKIHNLIVCTLCSCYPRQLLGIPPGWYKSRSYRVRAPRNPRSILKEFGTILPNDMKIQVCDSTADLRYLVIPRRPANTENWSREQLLSIVTRDSMVGVCDITL</sequence>
<evidence type="ECO:0000313" key="8">
    <source>
        <dbReference type="EMBL" id="CAF1105230.1"/>
    </source>
</evidence>
<dbReference type="InterPro" id="IPR036648">
    <property type="entry name" value="CN_Hdrase_a/SCN_Hdrase_g_sf"/>
</dbReference>
<dbReference type="Gene3D" id="2.30.30.50">
    <property type="match status" value="1"/>
</dbReference>
<dbReference type="InterPro" id="IPR049054">
    <property type="entry name" value="CN_hydtase_beta-like_N"/>
</dbReference>
<evidence type="ECO:0000256" key="3">
    <source>
        <dbReference type="ARBA" id="ARBA00023239"/>
    </source>
</evidence>
<dbReference type="InterPro" id="IPR008990">
    <property type="entry name" value="Elect_transpt_acc-like_dom_sf"/>
</dbReference>
<dbReference type="OrthoDB" id="76388at2759"/>
<organism evidence="8 9">
    <name type="scientific">Rotaria sordida</name>
    <dbReference type="NCBI Taxonomy" id="392033"/>
    <lineage>
        <taxon>Eukaryota</taxon>
        <taxon>Metazoa</taxon>
        <taxon>Spiralia</taxon>
        <taxon>Gnathifera</taxon>
        <taxon>Rotifera</taxon>
        <taxon>Eurotatoria</taxon>
        <taxon>Bdelloidea</taxon>
        <taxon>Philodinida</taxon>
        <taxon>Philodinidae</taxon>
        <taxon>Rotaria</taxon>
    </lineage>
</organism>
<feature type="region of interest" description="Disordered" evidence="5">
    <location>
        <begin position="1"/>
        <end position="96"/>
    </location>
</feature>
<dbReference type="SUPFAM" id="SSF56209">
    <property type="entry name" value="Nitrile hydratase alpha chain"/>
    <property type="match status" value="1"/>
</dbReference>
<dbReference type="Pfam" id="PF02979">
    <property type="entry name" value="NHase_alpha"/>
    <property type="match status" value="1"/>
</dbReference>
<evidence type="ECO:0000259" key="6">
    <source>
        <dbReference type="PROSITE" id="PS50821"/>
    </source>
</evidence>
<dbReference type="Gene3D" id="2.170.260.10">
    <property type="entry name" value="paz domain"/>
    <property type="match status" value="1"/>
</dbReference>
<dbReference type="Gene3D" id="1.10.472.20">
    <property type="entry name" value="Nitrile hydratase, beta subunit"/>
    <property type="match status" value="1"/>
</dbReference>
<dbReference type="Proteomes" id="UP000663882">
    <property type="component" value="Unassembled WGS sequence"/>
</dbReference>
<dbReference type="PROSITE" id="PS50821">
    <property type="entry name" value="PAZ"/>
    <property type="match status" value="1"/>
</dbReference>
<dbReference type="Pfam" id="PF02170">
    <property type="entry name" value="PAZ"/>
    <property type="match status" value="1"/>
</dbReference>
<dbReference type="PANTHER" id="PTHR22891">
    <property type="entry name" value="EUKARYOTIC TRANSLATION INITIATION FACTOR 2C"/>
    <property type="match status" value="1"/>
</dbReference>
<feature type="compositionally biased region" description="Low complexity" evidence="5">
    <location>
        <begin position="25"/>
        <end position="48"/>
    </location>
</feature>
<proteinExistence type="predicted"/>
<evidence type="ECO:0000259" key="7">
    <source>
        <dbReference type="PROSITE" id="PS50822"/>
    </source>
</evidence>